<dbReference type="PANTHER" id="PTHR43689:SF8">
    <property type="entry name" value="ALPHA_BETA-HYDROLASES SUPERFAMILY PROTEIN"/>
    <property type="match status" value="1"/>
</dbReference>
<dbReference type="GO" id="GO:0016787">
    <property type="term" value="F:hydrolase activity"/>
    <property type="evidence" value="ECO:0007669"/>
    <property type="project" value="UniProtKB-KW"/>
</dbReference>
<gene>
    <name evidence="2" type="ORF">NC998_16595</name>
</gene>
<dbReference type="EMBL" id="JAMPKM010000010">
    <property type="protein sequence ID" value="MEP0818721.1"/>
    <property type="molecule type" value="Genomic_DNA"/>
</dbReference>
<evidence type="ECO:0000313" key="3">
    <source>
        <dbReference type="Proteomes" id="UP001464891"/>
    </source>
</evidence>
<keyword evidence="3" id="KW-1185">Reference proteome</keyword>
<sequence length="331" mass="36862">MFWQSYPGKEAEMVQDWWQVTFPQGRQQIQILDANGYPVAIAYGEKGSGPPLILVHGAASWSYAWRDLIDPLSQHFRVICFDAKGYGFSEQIRHSEVPGHQLVELARIIQALCPEPAIVVGQSLGALTAIALAETYPELVAQLVVINVPIFPKRLPTWGMQWMADIPLPLVQWVDELQLARPVRPLVHLLVKIARLEVMVDPTSTSPEEIYWLTYPYTEIPGAMTQFAVDMRQSAREIQALLAGQPNQITPIQDNLGAITCPTLILWGKDDRWFPLSNGEELHARLPHAQFQVIINCGHDAAVCCPDAISDAILHFLSDSHLPQPTSSSPA</sequence>
<protein>
    <submittedName>
        <fullName evidence="2">Alpha/beta hydrolase</fullName>
    </submittedName>
</protein>
<evidence type="ECO:0000259" key="1">
    <source>
        <dbReference type="Pfam" id="PF00561"/>
    </source>
</evidence>
<dbReference type="InterPro" id="IPR029058">
    <property type="entry name" value="AB_hydrolase_fold"/>
</dbReference>
<dbReference type="RefSeq" id="WP_242016826.1">
    <property type="nucleotide sequence ID" value="NZ_JAMPKM010000010.1"/>
</dbReference>
<keyword evidence="2" id="KW-0378">Hydrolase</keyword>
<accession>A0ABV0JCI1</accession>
<dbReference type="Pfam" id="PF00561">
    <property type="entry name" value="Abhydrolase_1"/>
    <property type="match status" value="1"/>
</dbReference>
<comment type="caution">
    <text evidence="2">The sequence shown here is derived from an EMBL/GenBank/DDBJ whole genome shotgun (WGS) entry which is preliminary data.</text>
</comment>
<dbReference type="PRINTS" id="PR00111">
    <property type="entry name" value="ABHYDROLASE"/>
</dbReference>
<dbReference type="PANTHER" id="PTHR43689">
    <property type="entry name" value="HYDROLASE"/>
    <property type="match status" value="1"/>
</dbReference>
<name>A0ABV0JCI1_9CYAN</name>
<proteinExistence type="predicted"/>
<organism evidence="2 3">
    <name type="scientific">Trichocoleus desertorum GB2-A4</name>
    <dbReference type="NCBI Taxonomy" id="2933944"/>
    <lineage>
        <taxon>Bacteria</taxon>
        <taxon>Bacillati</taxon>
        <taxon>Cyanobacteriota</taxon>
        <taxon>Cyanophyceae</taxon>
        <taxon>Leptolyngbyales</taxon>
        <taxon>Trichocoleusaceae</taxon>
        <taxon>Trichocoleus</taxon>
    </lineage>
</organism>
<feature type="domain" description="AB hydrolase-1" evidence="1">
    <location>
        <begin position="50"/>
        <end position="301"/>
    </location>
</feature>
<evidence type="ECO:0000313" key="2">
    <source>
        <dbReference type="EMBL" id="MEP0818721.1"/>
    </source>
</evidence>
<dbReference type="Gene3D" id="3.40.50.1820">
    <property type="entry name" value="alpha/beta hydrolase"/>
    <property type="match status" value="1"/>
</dbReference>
<dbReference type="SUPFAM" id="SSF53474">
    <property type="entry name" value="alpha/beta-Hydrolases"/>
    <property type="match status" value="1"/>
</dbReference>
<dbReference type="InterPro" id="IPR000073">
    <property type="entry name" value="AB_hydrolase_1"/>
</dbReference>
<dbReference type="Proteomes" id="UP001464891">
    <property type="component" value="Unassembled WGS sequence"/>
</dbReference>
<reference evidence="2 3" key="1">
    <citation type="submission" date="2022-04" db="EMBL/GenBank/DDBJ databases">
        <title>Positive selection, recombination, and allopatry shape intraspecific diversity of widespread and dominant cyanobacteria.</title>
        <authorList>
            <person name="Wei J."/>
            <person name="Shu W."/>
            <person name="Hu C."/>
        </authorList>
    </citation>
    <scope>NUCLEOTIDE SEQUENCE [LARGE SCALE GENOMIC DNA]</scope>
    <source>
        <strain evidence="2 3">GB2-A4</strain>
    </source>
</reference>